<dbReference type="STRING" id="407022.SAMN05661044_03391"/>
<organism evidence="1 2">
    <name type="scientific">Olivibacter domesticus</name>
    <name type="common">Pseudosphingobacterium domesticum</name>
    <dbReference type="NCBI Taxonomy" id="407022"/>
    <lineage>
        <taxon>Bacteria</taxon>
        <taxon>Pseudomonadati</taxon>
        <taxon>Bacteroidota</taxon>
        <taxon>Sphingobacteriia</taxon>
        <taxon>Sphingobacteriales</taxon>
        <taxon>Sphingobacteriaceae</taxon>
        <taxon>Olivibacter</taxon>
    </lineage>
</organism>
<keyword evidence="2" id="KW-1185">Reference proteome</keyword>
<dbReference type="RefSeq" id="WP_139202277.1">
    <property type="nucleotide sequence ID" value="NZ_FOAF01000004.1"/>
</dbReference>
<accession>A0A1H7T5Y0</accession>
<proteinExistence type="predicted"/>
<reference evidence="2" key="1">
    <citation type="submission" date="2016-10" db="EMBL/GenBank/DDBJ databases">
        <authorList>
            <person name="Varghese N."/>
            <person name="Submissions S."/>
        </authorList>
    </citation>
    <scope>NUCLEOTIDE SEQUENCE [LARGE SCALE GENOMIC DNA]</scope>
    <source>
        <strain evidence="2">DSM 18733</strain>
    </source>
</reference>
<name>A0A1H7T5Y0_OLID1</name>
<protein>
    <submittedName>
        <fullName evidence="1">Uncharacterized protein</fullName>
    </submittedName>
</protein>
<dbReference type="OrthoDB" id="3352011at2"/>
<evidence type="ECO:0000313" key="1">
    <source>
        <dbReference type="EMBL" id="SEL80300.1"/>
    </source>
</evidence>
<sequence>MYNRQFVKKILSIMVITIVWLVISWPPVFAQEQSSEHAWIRPESDKDAALWGIRNGIVFSLWPYGIETNKGLFGGGPRGLIRLGIERGGNMYLLNFLAIEPIVNGKIEFSEISPSQIDEKWGKLMWASSEEKENSFYPTANTSGIISHPDPNHPKVEELSLYVFMEKFISGAHPYLKLSIRSDRPQEICIQVFNRADSEQMDYCNITATMGNYARLRQLHFNDEVIDARTLYKGYEGIDFIEKDTYPAARLLRSKRGDRFAFATTNENLEELGKWPTDSLANVKRNWYYRIPVKLTQYWRKEQVAENAQWRVRVNGRAKYWSGGSRDANNYLAIPGGPAFENFELQEKYLPGQKSFFGITEMSPKEIMDVFNSQTF</sequence>
<dbReference type="AlphaFoldDB" id="A0A1H7T5Y0"/>
<dbReference type="Proteomes" id="UP000199421">
    <property type="component" value="Unassembled WGS sequence"/>
</dbReference>
<evidence type="ECO:0000313" key="2">
    <source>
        <dbReference type="Proteomes" id="UP000199421"/>
    </source>
</evidence>
<dbReference type="EMBL" id="FOAF01000004">
    <property type="protein sequence ID" value="SEL80300.1"/>
    <property type="molecule type" value="Genomic_DNA"/>
</dbReference>
<gene>
    <name evidence="1" type="ORF">SAMN05661044_03391</name>
</gene>